<proteinExistence type="predicted"/>
<protein>
    <submittedName>
        <fullName evidence="2">Uncharacterized protein LOC117569299 isoform X2</fullName>
    </submittedName>
</protein>
<dbReference type="AlphaFoldDB" id="A0A9C6WHG7"/>
<dbReference type="OrthoDB" id="7817703at2759"/>
<dbReference type="RefSeq" id="XP_051859677.1">
    <property type="nucleotide sequence ID" value="XM_052003717.1"/>
</dbReference>
<dbReference type="GeneID" id="117569299"/>
<evidence type="ECO:0000313" key="1">
    <source>
        <dbReference type="Proteomes" id="UP000515160"/>
    </source>
</evidence>
<name>A0A9C6WHG7_DROAB</name>
<reference evidence="2" key="1">
    <citation type="submission" date="2025-08" db="UniProtKB">
        <authorList>
            <consortium name="RefSeq"/>
        </authorList>
    </citation>
    <scope>IDENTIFICATION</scope>
    <source>
        <strain evidence="2">15112-1751.03</strain>
        <tissue evidence="2">Whole Adult</tissue>
    </source>
</reference>
<organism evidence="1 2">
    <name type="scientific">Drosophila albomicans</name>
    <name type="common">Fruit fly</name>
    <dbReference type="NCBI Taxonomy" id="7291"/>
    <lineage>
        <taxon>Eukaryota</taxon>
        <taxon>Metazoa</taxon>
        <taxon>Ecdysozoa</taxon>
        <taxon>Arthropoda</taxon>
        <taxon>Hexapoda</taxon>
        <taxon>Insecta</taxon>
        <taxon>Pterygota</taxon>
        <taxon>Neoptera</taxon>
        <taxon>Endopterygota</taxon>
        <taxon>Diptera</taxon>
        <taxon>Brachycera</taxon>
        <taxon>Muscomorpha</taxon>
        <taxon>Ephydroidea</taxon>
        <taxon>Drosophilidae</taxon>
        <taxon>Drosophila</taxon>
    </lineage>
</organism>
<dbReference type="Proteomes" id="UP000515160">
    <property type="component" value="Chromosome 3"/>
</dbReference>
<evidence type="ECO:0000313" key="2">
    <source>
        <dbReference type="RefSeq" id="XP_051859677.1"/>
    </source>
</evidence>
<sequence>MVNYGMMPIDGDGEGNVDGMGSSHLHEDEHNIDSLSMSRVEIGSIFGGLLCCVCLLCDFDAVIGWKCLFKEFPVDAQRIRGTWWIYGTNPEPTDRCYFEDLDLYWTRITQTDYDNYAVELHCSLPWFRHQMAIYTRAAEPSDELTCSNESKAPIQRWHLSRYMHLDYNPNYVKPLVVDENI</sequence>
<keyword evidence="1" id="KW-1185">Reference proteome</keyword>
<accession>A0A9C6WHG7</accession>
<gene>
    <name evidence="2" type="primary">LOC117569299</name>
</gene>